<proteinExistence type="predicted"/>
<evidence type="ECO:0000256" key="1">
    <source>
        <dbReference type="SAM" id="Phobius"/>
    </source>
</evidence>
<sequence>MILALEGKKIKHTGLLPAFLAGALAVSAFPVINMAFRTDLFISQDLPPVDILLNGNWDMAATFHCFLAILGACILYHTEFANRAIEKLYMLPVSQGKVFLCKNLLLLLLFLPVFLIEDLFFLFCAWHWFPGKDPGVEVLLGNTAFSLAAILPVLLLSTLIASLAKNMWISLGIGVIGMFLGQMSVSYDALFSKVYTFCLPYRCLTSSARAEDIFQILGICAAETVVFAVIKLFLIKIRRQPV</sequence>
<keyword evidence="1" id="KW-0472">Membrane</keyword>
<feature type="transmembrane region" description="Helical" evidence="1">
    <location>
        <begin position="213"/>
        <end position="234"/>
    </location>
</feature>
<name>A0A9D1PCB2_9FIRM</name>
<feature type="transmembrane region" description="Helical" evidence="1">
    <location>
        <begin position="104"/>
        <end position="128"/>
    </location>
</feature>
<feature type="transmembrane region" description="Helical" evidence="1">
    <location>
        <begin position="56"/>
        <end position="77"/>
    </location>
</feature>
<organism evidence="2 3">
    <name type="scientific">Candidatus Blautia stercorigallinarum</name>
    <dbReference type="NCBI Taxonomy" id="2838501"/>
    <lineage>
        <taxon>Bacteria</taxon>
        <taxon>Bacillati</taxon>
        <taxon>Bacillota</taxon>
        <taxon>Clostridia</taxon>
        <taxon>Lachnospirales</taxon>
        <taxon>Lachnospiraceae</taxon>
        <taxon>Blautia</taxon>
    </lineage>
</organism>
<feature type="transmembrane region" description="Helical" evidence="1">
    <location>
        <begin position="168"/>
        <end position="187"/>
    </location>
</feature>
<comment type="caution">
    <text evidence="2">The sequence shown here is derived from an EMBL/GenBank/DDBJ whole genome shotgun (WGS) entry which is preliminary data.</text>
</comment>
<reference evidence="2" key="1">
    <citation type="journal article" date="2021" name="PeerJ">
        <title>Extensive microbial diversity within the chicken gut microbiome revealed by metagenomics and culture.</title>
        <authorList>
            <person name="Gilroy R."/>
            <person name="Ravi A."/>
            <person name="Getino M."/>
            <person name="Pursley I."/>
            <person name="Horton D.L."/>
            <person name="Alikhan N.F."/>
            <person name="Baker D."/>
            <person name="Gharbi K."/>
            <person name="Hall N."/>
            <person name="Watson M."/>
            <person name="Adriaenssens E.M."/>
            <person name="Foster-Nyarko E."/>
            <person name="Jarju S."/>
            <person name="Secka A."/>
            <person name="Antonio M."/>
            <person name="Oren A."/>
            <person name="Chaudhuri R.R."/>
            <person name="La Ragione R."/>
            <person name="Hildebrand F."/>
            <person name="Pallen M.J."/>
        </authorList>
    </citation>
    <scope>NUCLEOTIDE SEQUENCE</scope>
    <source>
        <strain evidence="2">CHK195-9823</strain>
    </source>
</reference>
<gene>
    <name evidence="2" type="ORF">H9747_03935</name>
</gene>
<evidence type="ECO:0000313" key="2">
    <source>
        <dbReference type="EMBL" id="HIV38136.1"/>
    </source>
</evidence>
<dbReference type="EMBL" id="DXIQ01000024">
    <property type="protein sequence ID" value="HIV38136.1"/>
    <property type="molecule type" value="Genomic_DNA"/>
</dbReference>
<dbReference type="Proteomes" id="UP000886814">
    <property type="component" value="Unassembled WGS sequence"/>
</dbReference>
<dbReference type="AlphaFoldDB" id="A0A9D1PCB2"/>
<protein>
    <submittedName>
        <fullName evidence="2">ABC transporter permease</fullName>
    </submittedName>
</protein>
<feature type="transmembrane region" description="Helical" evidence="1">
    <location>
        <begin position="140"/>
        <end position="161"/>
    </location>
</feature>
<feature type="transmembrane region" description="Helical" evidence="1">
    <location>
        <begin position="12"/>
        <end position="36"/>
    </location>
</feature>
<keyword evidence="1" id="KW-0812">Transmembrane</keyword>
<dbReference type="Pfam" id="PF12730">
    <property type="entry name" value="ABC2_membrane_4"/>
    <property type="match status" value="1"/>
</dbReference>
<evidence type="ECO:0000313" key="3">
    <source>
        <dbReference type="Proteomes" id="UP000886814"/>
    </source>
</evidence>
<accession>A0A9D1PCB2</accession>
<keyword evidence="1" id="KW-1133">Transmembrane helix</keyword>
<reference evidence="2" key="2">
    <citation type="submission" date="2021-04" db="EMBL/GenBank/DDBJ databases">
        <authorList>
            <person name="Gilroy R."/>
        </authorList>
    </citation>
    <scope>NUCLEOTIDE SEQUENCE</scope>
    <source>
        <strain evidence="2">CHK195-9823</strain>
    </source>
</reference>